<organism evidence="1">
    <name type="scientific">Trepomonas sp. PC1</name>
    <dbReference type="NCBI Taxonomy" id="1076344"/>
    <lineage>
        <taxon>Eukaryota</taxon>
        <taxon>Metamonada</taxon>
        <taxon>Diplomonadida</taxon>
        <taxon>Hexamitidae</taxon>
        <taxon>Hexamitinae</taxon>
        <taxon>Trepomonas</taxon>
    </lineage>
</organism>
<protein>
    <submittedName>
        <fullName evidence="1">Leucine rich repeats-containing protein</fullName>
    </submittedName>
</protein>
<evidence type="ECO:0000313" key="1">
    <source>
        <dbReference type="EMBL" id="JAP94570.1"/>
    </source>
</evidence>
<dbReference type="InterPro" id="IPR032675">
    <property type="entry name" value="LRR_dom_sf"/>
</dbReference>
<dbReference type="InterPro" id="IPR053139">
    <property type="entry name" value="Surface_bspA-like"/>
</dbReference>
<name>A0A146KCM1_9EUKA</name>
<proteinExistence type="predicted"/>
<dbReference type="SUPFAM" id="SSF52058">
    <property type="entry name" value="L domain-like"/>
    <property type="match status" value="1"/>
</dbReference>
<feature type="non-terminal residue" evidence="1">
    <location>
        <position position="1"/>
    </location>
</feature>
<dbReference type="Gene3D" id="3.80.10.10">
    <property type="entry name" value="Ribonuclease Inhibitor"/>
    <property type="match status" value="2"/>
</dbReference>
<dbReference type="AlphaFoldDB" id="A0A146KCM1"/>
<sequence length="383" mass="44105">KSNIKQDTVLKKSFQENKNVLNDLNEIEKTKQKQKTINRTIILLKNTLFLSGCSVTKNDVIDIRGFEIFNLIAPNLTQIEEGCFFKWYSLRFVFAPQLIEASKRAFKHCYQLKAIDAKLQKIRESAFDFCLNLNRINLVNVEFFESSSMSTCCSLIELINKKAKSFDAAFTNCYQLKQVDLEAAEKIHDFAGCKFITHCRLPLLEQNFAQKIIVTADSHEAQKKDHTVIQKLPDAFQSYQPTNDELKCKDFTQYPDLVISFDELQNVYASHRIRGIILHKAKQLNKMDLKSTQTVVFVYCPNVVKVNDQALKSFHGLKKFISKRLQEVGEESFYGCASMEKINLSQITKLASLSFAYCQQLTNLEFNELEEIPDSCFFMCTGF</sequence>
<feature type="non-terminal residue" evidence="1">
    <location>
        <position position="383"/>
    </location>
</feature>
<dbReference type="EMBL" id="GDID01002036">
    <property type="protein sequence ID" value="JAP94570.1"/>
    <property type="molecule type" value="Transcribed_RNA"/>
</dbReference>
<dbReference type="Pfam" id="PF13306">
    <property type="entry name" value="LRR_5"/>
    <property type="match status" value="2"/>
</dbReference>
<gene>
    <name evidence="1" type="ORF">TPC1_12733</name>
</gene>
<dbReference type="PANTHER" id="PTHR45661:SF3">
    <property type="entry name" value="IG-LIKE DOMAIN-CONTAINING PROTEIN"/>
    <property type="match status" value="1"/>
</dbReference>
<accession>A0A146KCM1</accession>
<dbReference type="InterPro" id="IPR026906">
    <property type="entry name" value="LRR_5"/>
</dbReference>
<reference evidence="1" key="1">
    <citation type="submission" date="2015-07" db="EMBL/GenBank/DDBJ databases">
        <title>Adaptation to a free-living lifestyle via gene acquisitions in the diplomonad Trepomonas sp. PC1.</title>
        <authorList>
            <person name="Xu F."/>
            <person name="Jerlstrom-Hultqvist J."/>
            <person name="Kolisko M."/>
            <person name="Simpson A.G.B."/>
            <person name="Roger A.J."/>
            <person name="Svard S.G."/>
            <person name="Andersson J.O."/>
        </authorList>
    </citation>
    <scope>NUCLEOTIDE SEQUENCE</scope>
    <source>
        <strain evidence="1">PC1</strain>
    </source>
</reference>
<dbReference type="PANTHER" id="PTHR45661">
    <property type="entry name" value="SURFACE ANTIGEN"/>
    <property type="match status" value="1"/>
</dbReference>